<comment type="caution">
    <text evidence="2">The sequence shown here is derived from an EMBL/GenBank/DDBJ whole genome shotgun (WGS) entry which is preliminary data.</text>
</comment>
<feature type="region of interest" description="Disordered" evidence="1">
    <location>
        <begin position="487"/>
        <end position="515"/>
    </location>
</feature>
<dbReference type="Proteomes" id="UP001591681">
    <property type="component" value="Unassembled WGS sequence"/>
</dbReference>
<feature type="compositionally biased region" description="Basic and acidic residues" evidence="1">
    <location>
        <begin position="499"/>
        <end position="515"/>
    </location>
</feature>
<feature type="compositionally biased region" description="Basic and acidic residues" evidence="1">
    <location>
        <begin position="376"/>
        <end position="388"/>
    </location>
</feature>
<name>A0ABD1J7X6_9TELE</name>
<sequence length="594" mass="71652">MEDVRPPSPLLHLDLNNFDTPGADGCRYVLTSPRSLESCSKLGVKPVELLFKSLSEFIEENKDMPLEAVGTLHDAHEKERLRLLRLCRQERDRLIERGGGIGAALKQFTVLETVVEHMMNEQSTDCKSRMTTTDGQEGLGKKCVPTLARRRSVSFSETTTPLTGCGDCLVPKHEARLKSAQRQMGNSTISLGDLRHSQATEKELERLTRDIQSKLSITVPEKDRKIAALMLVRHEDEWSRQQLSLWEERQREEEQRREEERRLHSERLRRRELLRRIRRWQEDVEARRRRRVRQEEQQAELREQEMARHEERWRRLAVEQEARRRERAEAARREAEERKHLQERLLHDKERQEVQERERELRLAQRREQRARRSRRSQERRERRRLQQDNCREQLRHMLLQREAQEQSQAQEAARRHLLEQKLLRSGQNRAHLLQARIQELQLRAAREEEQIRLAQQRAGWQRRQLLREKKVLAQLGQQRLQQAEQRARLQRSRRVQRLRQENRRKELSHRQLQQRVREQEEAERELRQRAAEQKEWRCERLQRQREEMQRESRKVAEASFHMRERVREQTCSRSFQKMALEAQLFSSLGKLKL</sequence>
<feature type="compositionally biased region" description="Basic residues" evidence="1">
    <location>
        <begin position="489"/>
        <end position="498"/>
    </location>
</feature>
<proteinExistence type="predicted"/>
<keyword evidence="3" id="KW-1185">Reference proteome</keyword>
<protein>
    <submittedName>
        <fullName evidence="2">Uncharacterized protein</fullName>
    </submittedName>
</protein>
<dbReference type="EMBL" id="JBHFQA010000018">
    <property type="protein sequence ID" value="KAL2083276.1"/>
    <property type="molecule type" value="Genomic_DNA"/>
</dbReference>
<dbReference type="AlphaFoldDB" id="A0ABD1J7X6"/>
<evidence type="ECO:0000313" key="2">
    <source>
        <dbReference type="EMBL" id="KAL2083276.1"/>
    </source>
</evidence>
<organism evidence="2 3">
    <name type="scientific">Coilia grayii</name>
    <name type="common">Gray's grenadier anchovy</name>
    <dbReference type="NCBI Taxonomy" id="363190"/>
    <lineage>
        <taxon>Eukaryota</taxon>
        <taxon>Metazoa</taxon>
        <taxon>Chordata</taxon>
        <taxon>Craniata</taxon>
        <taxon>Vertebrata</taxon>
        <taxon>Euteleostomi</taxon>
        <taxon>Actinopterygii</taxon>
        <taxon>Neopterygii</taxon>
        <taxon>Teleostei</taxon>
        <taxon>Clupei</taxon>
        <taxon>Clupeiformes</taxon>
        <taxon>Clupeoidei</taxon>
        <taxon>Engraulidae</taxon>
        <taxon>Coilinae</taxon>
        <taxon>Coilia</taxon>
    </lineage>
</organism>
<accession>A0ABD1J7X6</accession>
<dbReference type="InterPro" id="IPR029090">
    <property type="entry name" value="DUF4659"/>
</dbReference>
<evidence type="ECO:0000313" key="3">
    <source>
        <dbReference type="Proteomes" id="UP001591681"/>
    </source>
</evidence>
<evidence type="ECO:0000256" key="1">
    <source>
        <dbReference type="SAM" id="MobiDB-lite"/>
    </source>
</evidence>
<gene>
    <name evidence="2" type="ORF">ACEWY4_021049</name>
</gene>
<dbReference type="Pfam" id="PF15558">
    <property type="entry name" value="DUF4659"/>
    <property type="match status" value="1"/>
</dbReference>
<dbReference type="PANTHER" id="PTHR33663">
    <property type="entry name" value="COILED-COIL DOMAIN-CONTAINING PROTEIN 177"/>
    <property type="match status" value="1"/>
</dbReference>
<feature type="region of interest" description="Disordered" evidence="1">
    <location>
        <begin position="367"/>
        <end position="388"/>
    </location>
</feature>
<dbReference type="PANTHER" id="PTHR33663:SF3">
    <property type="entry name" value="COILED-COIL DOMAIN-CONTAINING PROTEIN 185"/>
    <property type="match status" value="1"/>
</dbReference>
<reference evidence="2 3" key="1">
    <citation type="submission" date="2024-09" db="EMBL/GenBank/DDBJ databases">
        <title>A chromosome-level genome assembly of Gray's grenadier anchovy, Coilia grayii.</title>
        <authorList>
            <person name="Fu Z."/>
        </authorList>
    </citation>
    <scope>NUCLEOTIDE SEQUENCE [LARGE SCALE GENOMIC DNA]</scope>
    <source>
        <strain evidence="2">G4</strain>
        <tissue evidence="2">Muscle</tissue>
    </source>
</reference>